<protein>
    <recommendedName>
        <fullName evidence="1">BAH domain-containing protein</fullName>
    </recommendedName>
</protein>
<dbReference type="Gene3D" id="2.30.30.490">
    <property type="match status" value="1"/>
</dbReference>
<dbReference type="PROSITE" id="PS51038">
    <property type="entry name" value="BAH"/>
    <property type="match status" value="1"/>
</dbReference>
<name>A0AAV6I310_9ERIC</name>
<organism evidence="2 3">
    <name type="scientific">Rhododendron griersonianum</name>
    <dbReference type="NCBI Taxonomy" id="479676"/>
    <lineage>
        <taxon>Eukaryota</taxon>
        <taxon>Viridiplantae</taxon>
        <taxon>Streptophyta</taxon>
        <taxon>Embryophyta</taxon>
        <taxon>Tracheophyta</taxon>
        <taxon>Spermatophyta</taxon>
        <taxon>Magnoliopsida</taxon>
        <taxon>eudicotyledons</taxon>
        <taxon>Gunneridae</taxon>
        <taxon>Pentapetalae</taxon>
        <taxon>asterids</taxon>
        <taxon>Ericales</taxon>
        <taxon>Ericaceae</taxon>
        <taxon>Ericoideae</taxon>
        <taxon>Rhodoreae</taxon>
        <taxon>Rhododendron</taxon>
    </lineage>
</organism>
<evidence type="ECO:0000313" key="3">
    <source>
        <dbReference type="Proteomes" id="UP000823749"/>
    </source>
</evidence>
<dbReference type="Proteomes" id="UP000823749">
    <property type="component" value="Chromosome 12"/>
</dbReference>
<dbReference type="InterPro" id="IPR001025">
    <property type="entry name" value="BAH_dom"/>
</dbReference>
<dbReference type="PANTHER" id="PTHR31917:SF58">
    <property type="entry name" value="AGENET AND BROMO-ADJACENT HOMOLOGY (BAH) DOMAIN-CONTAINING PROTEIN"/>
    <property type="match status" value="1"/>
</dbReference>
<keyword evidence="3" id="KW-1185">Reference proteome</keyword>
<gene>
    <name evidence="2" type="ORF">RHGRI_033912</name>
</gene>
<dbReference type="InterPro" id="IPR014002">
    <property type="entry name" value="Agenet_dom_plant"/>
</dbReference>
<dbReference type="Pfam" id="PF05641">
    <property type="entry name" value="Agenet"/>
    <property type="match status" value="1"/>
</dbReference>
<feature type="domain" description="BAH" evidence="1">
    <location>
        <begin position="180"/>
        <end position="297"/>
    </location>
</feature>
<evidence type="ECO:0000313" key="2">
    <source>
        <dbReference type="EMBL" id="KAG5521504.1"/>
    </source>
</evidence>
<sequence>MERMAAAETTSSEYVRWEEVHVSSDQRKKRRGEVRYYLRRRDGKSDLAVIGKQKKKGHFSNSNHHHVSSSFHYAIQDRFLRSSISISPYSSSYSLKLRSRREVVDWLNSFVSDLPPHQSSSLDAAVTSDRKNACTFDVETMKDVPSRKLGHHTTEFSWLGSPWTCRKRRRHYPSFIRNGVHIPVHAFVYVLAEEDKRIVAYLEDMYEDSRGKKMVVVRWLHKIDEVGIILPHNYNDREIFFSLCLQDLGMECVDGLTAVLSPQHYDKYLKEAKCNQLEPYVCQRQFDNDDIKPFDITQVKGYWKQEILRYMYSTSPSKGPVKSQQGLKVVRNVSEGIESRPKKRVRLSKDGGDLAFNKQESLSPYLDIYNFHGSLVCNPKNGQSAACISGSGKQAILQNPPQHLARGSQVEVFSHDSGLRGCWFRALIIKQHKDKVKVQYQDIKDGDNESNYLEEWVLASKVAVPDPLGLRMGGRTTVRPTLLSNKCKTFVNSGAVVDVWWHDGWWEGIVLRKETQDSVRVYFPGEKRDLICGISDLRISEEWLGNRWQNIKERPDLVTSILSGLDTKNIMVDVEPEKATVSDEMGSSISQKDSVVHKVKEFEVVDLSKDAMLAQLRWKSLGKRRRGNSIQKLDNVGDKNKGSPEAVATGTFDGFFIPKALKVDRDNCKYLREYPFRSSAVPPITSLVMSM</sequence>
<dbReference type="GO" id="GO:0003682">
    <property type="term" value="F:chromatin binding"/>
    <property type="evidence" value="ECO:0007669"/>
    <property type="project" value="InterPro"/>
</dbReference>
<reference evidence="2" key="1">
    <citation type="submission" date="2020-08" db="EMBL/GenBank/DDBJ databases">
        <title>Plant Genome Project.</title>
        <authorList>
            <person name="Zhang R.-G."/>
        </authorList>
    </citation>
    <scope>NUCLEOTIDE SEQUENCE</scope>
    <source>
        <strain evidence="2">WSP0</strain>
        <tissue evidence="2">Leaf</tissue>
    </source>
</reference>
<dbReference type="EMBL" id="JACTNZ010000012">
    <property type="protein sequence ID" value="KAG5521504.1"/>
    <property type="molecule type" value="Genomic_DNA"/>
</dbReference>
<proteinExistence type="predicted"/>
<dbReference type="AlphaFoldDB" id="A0AAV6I310"/>
<dbReference type="SMART" id="SM00743">
    <property type="entry name" value="Agenet"/>
    <property type="match status" value="2"/>
</dbReference>
<dbReference type="InterPro" id="IPR008395">
    <property type="entry name" value="Agenet-like_dom"/>
</dbReference>
<dbReference type="InterPro" id="IPR043151">
    <property type="entry name" value="BAH_sf"/>
</dbReference>
<dbReference type="SMART" id="SM00439">
    <property type="entry name" value="BAH"/>
    <property type="match status" value="1"/>
</dbReference>
<dbReference type="PANTHER" id="PTHR31917">
    <property type="entry name" value="AGENET DOMAIN-CONTAINING PROTEIN-RELATED"/>
    <property type="match status" value="1"/>
</dbReference>
<dbReference type="CDD" id="cd20405">
    <property type="entry name" value="Tudor_Agenet_AtDUF_rpt1_3"/>
    <property type="match status" value="1"/>
</dbReference>
<comment type="caution">
    <text evidence="2">The sequence shown here is derived from an EMBL/GenBank/DDBJ whole genome shotgun (WGS) entry which is preliminary data.</text>
</comment>
<evidence type="ECO:0000259" key="1">
    <source>
        <dbReference type="PROSITE" id="PS51038"/>
    </source>
</evidence>
<accession>A0AAV6I310</accession>